<name>A0A8S3YPQ5_9EUPU</name>
<reference evidence="2" key="1">
    <citation type="submission" date="2021-04" db="EMBL/GenBank/DDBJ databases">
        <authorList>
            <consortium name="Molecular Ecology Group"/>
        </authorList>
    </citation>
    <scope>NUCLEOTIDE SEQUENCE</scope>
</reference>
<dbReference type="InterPro" id="IPR013320">
    <property type="entry name" value="ConA-like_dom_sf"/>
</dbReference>
<organism evidence="2 3">
    <name type="scientific">Candidula unifasciata</name>
    <dbReference type="NCBI Taxonomy" id="100452"/>
    <lineage>
        <taxon>Eukaryota</taxon>
        <taxon>Metazoa</taxon>
        <taxon>Spiralia</taxon>
        <taxon>Lophotrochozoa</taxon>
        <taxon>Mollusca</taxon>
        <taxon>Gastropoda</taxon>
        <taxon>Heterobranchia</taxon>
        <taxon>Euthyneura</taxon>
        <taxon>Panpulmonata</taxon>
        <taxon>Eupulmonata</taxon>
        <taxon>Stylommatophora</taxon>
        <taxon>Helicina</taxon>
        <taxon>Helicoidea</taxon>
        <taxon>Geomitridae</taxon>
        <taxon>Candidula</taxon>
    </lineage>
</organism>
<dbReference type="AlphaFoldDB" id="A0A8S3YPQ5"/>
<dbReference type="Gene3D" id="2.60.120.200">
    <property type="match status" value="1"/>
</dbReference>
<dbReference type="SUPFAM" id="SSF49899">
    <property type="entry name" value="Concanavalin A-like lectins/glucanases"/>
    <property type="match status" value="1"/>
</dbReference>
<feature type="domain" description="MAM" evidence="1">
    <location>
        <begin position="1"/>
        <end position="113"/>
    </location>
</feature>
<gene>
    <name evidence="2" type="ORF">CUNI_LOCUS2488</name>
</gene>
<dbReference type="InterPro" id="IPR000998">
    <property type="entry name" value="MAM_dom"/>
</dbReference>
<dbReference type="PROSITE" id="PS50060">
    <property type="entry name" value="MAM_2"/>
    <property type="match status" value="1"/>
</dbReference>
<sequence>VFIRAQSNGFPGDIARFLSPALKTSIPMCLLFKIRLSSANAGVLSVCRKLFFNENPTLDCNNWSSSVSNFQLLTWTEVKVSLSALDIEFRIVFQATKGEGEGYIDVDNIYKID</sequence>
<evidence type="ECO:0000313" key="3">
    <source>
        <dbReference type="Proteomes" id="UP000678393"/>
    </source>
</evidence>
<evidence type="ECO:0000259" key="1">
    <source>
        <dbReference type="PROSITE" id="PS50060"/>
    </source>
</evidence>
<evidence type="ECO:0000313" key="2">
    <source>
        <dbReference type="EMBL" id="CAG5116930.1"/>
    </source>
</evidence>
<proteinExistence type="predicted"/>
<protein>
    <recommendedName>
        <fullName evidence="1">MAM domain-containing protein</fullName>
    </recommendedName>
</protein>
<comment type="caution">
    <text evidence="2">The sequence shown here is derived from an EMBL/GenBank/DDBJ whole genome shotgun (WGS) entry which is preliminary data.</text>
</comment>
<feature type="non-terminal residue" evidence="2">
    <location>
        <position position="113"/>
    </location>
</feature>
<feature type="non-terminal residue" evidence="2">
    <location>
        <position position="1"/>
    </location>
</feature>
<accession>A0A8S3YPQ5</accession>
<dbReference type="EMBL" id="CAJHNH020000324">
    <property type="protein sequence ID" value="CAG5116930.1"/>
    <property type="molecule type" value="Genomic_DNA"/>
</dbReference>
<dbReference type="Proteomes" id="UP000678393">
    <property type="component" value="Unassembled WGS sequence"/>
</dbReference>
<keyword evidence="3" id="KW-1185">Reference proteome</keyword>
<dbReference type="Pfam" id="PF00629">
    <property type="entry name" value="MAM"/>
    <property type="match status" value="1"/>
</dbReference>
<dbReference type="GO" id="GO:0016020">
    <property type="term" value="C:membrane"/>
    <property type="evidence" value="ECO:0007669"/>
    <property type="project" value="InterPro"/>
</dbReference>